<organism evidence="1 2">
    <name type="scientific">Corynebacterium matruchotii ATCC 33806</name>
    <dbReference type="NCBI Taxonomy" id="566549"/>
    <lineage>
        <taxon>Bacteria</taxon>
        <taxon>Bacillati</taxon>
        <taxon>Actinomycetota</taxon>
        <taxon>Actinomycetes</taxon>
        <taxon>Mycobacteriales</taxon>
        <taxon>Corynebacteriaceae</taxon>
        <taxon>Corynebacterium</taxon>
    </lineage>
</organism>
<dbReference type="Proteomes" id="UP000006247">
    <property type="component" value="Unassembled WGS sequence"/>
</dbReference>
<gene>
    <name evidence="1" type="ORF">CORMATOL_00637</name>
</gene>
<name>C0E0Y7_9CORY</name>
<comment type="caution">
    <text evidence="1">The sequence shown here is derived from an EMBL/GenBank/DDBJ whole genome shotgun (WGS) entry which is preliminary data.</text>
</comment>
<proteinExistence type="predicted"/>
<dbReference type="AlphaFoldDB" id="C0E0Y7"/>
<protein>
    <submittedName>
        <fullName evidence="1">Uncharacterized protein</fullName>
    </submittedName>
</protein>
<dbReference type="EMBL" id="ACEB01000006">
    <property type="protein sequence ID" value="EEG27785.1"/>
    <property type="molecule type" value="Genomic_DNA"/>
</dbReference>
<evidence type="ECO:0000313" key="1">
    <source>
        <dbReference type="EMBL" id="EEG27785.1"/>
    </source>
</evidence>
<accession>C0E0Y7</accession>
<dbReference type="HOGENOM" id="CLU_3268723_0_0_11"/>
<evidence type="ECO:0000313" key="2">
    <source>
        <dbReference type="Proteomes" id="UP000006247"/>
    </source>
</evidence>
<sequence>MGTPGGYPCSRLFFGRPYAGIPDGAHLLRCTYRDAFECVQP</sequence>
<reference evidence="1 2" key="1">
    <citation type="submission" date="2009-01" db="EMBL/GenBank/DDBJ databases">
        <authorList>
            <person name="Fulton L."/>
            <person name="Clifton S."/>
            <person name="Chinwalla A.T."/>
            <person name="Mitreva M."/>
            <person name="Sodergren E."/>
            <person name="Weinstock G."/>
            <person name="Clifton S."/>
            <person name="Dooling D.J."/>
            <person name="Fulton B."/>
            <person name="Minx P."/>
            <person name="Pepin K.H."/>
            <person name="Johnson M."/>
            <person name="Bhonagiri V."/>
            <person name="Nash W.E."/>
            <person name="Mardis E.R."/>
            <person name="Wilson R.K."/>
        </authorList>
    </citation>
    <scope>NUCLEOTIDE SEQUENCE [LARGE SCALE GENOMIC DNA]</scope>
    <source>
        <strain evidence="1 2">ATCC 33806</strain>
    </source>
</reference>